<dbReference type="SUPFAM" id="SSF52540">
    <property type="entry name" value="P-loop containing nucleoside triphosphate hydrolases"/>
    <property type="match status" value="1"/>
</dbReference>
<dbReference type="Proteomes" id="UP000000442">
    <property type="component" value="Chromosome"/>
</dbReference>
<dbReference type="InterPro" id="IPR051396">
    <property type="entry name" value="Bact_Antivir_Def_Nuclease"/>
</dbReference>
<keyword evidence="4" id="KW-1185">Reference proteome</keyword>
<evidence type="ECO:0000259" key="1">
    <source>
        <dbReference type="Pfam" id="PF13175"/>
    </source>
</evidence>
<dbReference type="HOGENOM" id="CLU_017618_1_0_7"/>
<dbReference type="STRING" id="177437.HRM2_44740"/>
<evidence type="ECO:0000259" key="2">
    <source>
        <dbReference type="Pfam" id="PF20469"/>
    </source>
</evidence>
<dbReference type="RefSeq" id="WP_015906244.1">
    <property type="nucleotide sequence ID" value="NC_012108.1"/>
</dbReference>
<dbReference type="Gene3D" id="3.40.50.300">
    <property type="entry name" value="P-loop containing nucleotide triphosphate hydrolases"/>
    <property type="match status" value="1"/>
</dbReference>
<dbReference type="OrthoDB" id="5422899at2"/>
<sequence length="658" mass="74242">MKLKWVYIKNYRSCKDVRINIDSMQALVGANNAGKSSIIRALDLLFNPSTTKVDEETFWNGDSELQIWIEAVFNELSDAEKEDEKLKPFLRPDDTFHIARSATWKIEEPEEEGASPGDGKPVISQHFCKPMPKYVWLQEGQINGKNITEWWKNKDDLKVGDADFLGYTGTSKPAVGVWKEKVKEFIEAHLTDDDFEDVWNDNPQGYAGVLKGTLPHFIFVPAVRDITDEAKVTKTNPFGKLLYAVLESVTAQQKAELETTLEGLQKRLNRIGGAERLESIVETEKKLNDVLKEYMSCDLEIEFQSPSVETLLTTPQLFADDGFRNMVTNKGHGLQRAIIFSILRCYSELVTGAGEQKKKPMIFAVEEPELYMHPQAQRNIRKVFRGIADKDDQVLFSTHSSLLLDVAYFDEVIRVESTQEEIDGKKTVKSKVWQLPMWVMIEDLKARHGKDATAESMRELYSHAYHPNRSEGFFAKSIILVEGATEQYSLPIYAEASGHQLDALNISVVDSGGKGSMDRLYRIFNELGIPCFILFDYDRGNGDKNIVDKSVELLGLIGEPTDPPDAIMIRDNVACFPHKWETDLAPEIPGVEKLTADARKDMGLHGYSGKPLVARYIARKLTSQDPPVVPPSIHSILEKAVAVKWEKCCLCELQLEGD</sequence>
<organism evidence="3 4">
    <name type="scientific">Desulforapulum autotrophicum (strain ATCC 43914 / DSM 3382 / VKM B-1955 / HRM2)</name>
    <name type="common">Desulfobacterium autotrophicum</name>
    <dbReference type="NCBI Taxonomy" id="177437"/>
    <lineage>
        <taxon>Bacteria</taxon>
        <taxon>Pseudomonadati</taxon>
        <taxon>Thermodesulfobacteriota</taxon>
        <taxon>Desulfobacteria</taxon>
        <taxon>Desulfobacterales</taxon>
        <taxon>Desulfobacteraceae</taxon>
        <taxon>Desulforapulum</taxon>
    </lineage>
</organism>
<protein>
    <submittedName>
        <fullName evidence="3">Uncharacterized protein</fullName>
    </submittedName>
</protein>
<dbReference type="KEGG" id="dat:HRM2_44740"/>
<evidence type="ECO:0000313" key="4">
    <source>
        <dbReference type="Proteomes" id="UP000000442"/>
    </source>
</evidence>
<accession>C0QF29</accession>
<dbReference type="Pfam" id="PF20469">
    <property type="entry name" value="OLD-like_TOPRIM"/>
    <property type="match status" value="1"/>
</dbReference>
<dbReference type="CDD" id="cd01026">
    <property type="entry name" value="TOPRIM_OLD"/>
    <property type="match status" value="1"/>
</dbReference>
<dbReference type="InterPro" id="IPR034139">
    <property type="entry name" value="TOPRIM_OLD"/>
</dbReference>
<dbReference type="PANTHER" id="PTHR43581:SF4">
    <property type="entry name" value="ATP_GTP PHOSPHATASE"/>
    <property type="match status" value="1"/>
</dbReference>
<dbReference type="InterPro" id="IPR041685">
    <property type="entry name" value="AAA_GajA/Old/RecF-like"/>
</dbReference>
<feature type="domain" description="OLD protein-like TOPRIM" evidence="2">
    <location>
        <begin position="473"/>
        <end position="538"/>
    </location>
</feature>
<proteinExistence type="predicted"/>
<dbReference type="eggNOG" id="COG3593">
    <property type="taxonomic scope" value="Bacteria"/>
</dbReference>
<dbReference type="InterPro" id="IPR027417">
    <property type="entry name" value="P-loop_NTPase"/>
</dbReference>
<dbReference type="EMBL" id="CP001087">
    <property type="protein sequence ID" value="ACN17530.1"/>
    <property type="molecule type" value="Genomic_DNA"/>
</dbReference>
<feature type="domain" description="Endonuclease GajA/Old nuclease/RecF-like AAA" evidence="1">
    <location>
        <begin position="1"/>
        <end position="401"/>
    </location>
</feature>
<dbReference type="AlphaFoldDB" id="C0QF29"/>
<dbReference type="CDD" id="cd00267">
    <property type="entry name" value="ABC_ATPase"/>
    <property type="match status" value="1"/>
</dbReference>
<reference evidence="3 4" key="1">
    <citation type="journal article" date="2009" name="Environ. Microbiol.">
        <title>Genome sequence of Desulfobacterium autotrophicum HRM2, a marine sulfate reducer oxidizing organic carbon completely to carbon dioxide.</title>
        <authorList>
            <person name="Strittmatter A.W."/>
            <person name="Liesegang H."/>
            <person name="Rabus R."/>
            <person name="Decker I."/>
            <person name="Amann J."/>
            <person name="Andres S."/>
            <person name="Henne A."/>
            <person name="Fricke W.F."/>
            <person name="Martinez-Arias R."/>
            <person name="Bartels D."/>
            <person name="Goesmann A."/>
            <person name="Krause L."/>
            <person name="Puehler A."/>
            <person name="Klenk H.P."/>
            <person name="Richter M."/>
            <person name="Schuler M."/>
            <person name="Gloeckner F.O."/>
            <person name="Meyerdierks A."/>
            <person name="Gottschalk G."/>
            <person name="Amann R."/>
        </authorList>
    </citation>
    <scope>NUCLEOTIDE SEQUENCE [LARGE SCALE GENOMIC DNA]</scope>
    <source>
        <strain evidence="4">ATCC 43914 / DSM 3382 / HRM2</strain>
    </source>
</reference>
<gene>
    <name evidence="3" type="ordered locus">HRM2_44740</name>
</gene>
<evidence type="ECO:0000313" key="3">
    <source>
        <dbReference type="EMBL" id="ACN17530.1"/>
    </source>
</evidence>
<dbReference type="eggNOG" id="COG4637">
    <property type="taxonomic scope" value="Bacteria"/>
</dbReference>
<name>C0QF29_DESAH</name>
<dbReference type="Pfam" id="PF13175">
    <property type="entry name" value="AAA_15"/>
    <property type="match status" value="1"/>
</dbReference>
<dbReference type="PANTHER" id="PTHR43581">
    <property type="entry name" value="ATP/GTP PHOSPHATASE"/>
    <property type="match status" value="1"/>
</dbReference>